<evidence type="ECO:0000313" key="3">
    <source>
        <dbReference type="EMBL" id="MTU43053.1"/>
    </source>
</evidence>
<dbReference type="NCBIfam" id="NF041494">
    <property type="entry name" value="MobH"/>
    <property type="match status" value="1"/>
</dbReference>
<evidence type="ECO:0000256" key="1">
    <source>
        <dbReference type="SAM" id="MobiDB-lite"/>
    </source>
</evidence>
<accession>A0A6I3S8D4</accession>
<protein>
    <recommendedName>
        <fullName evidence="2">HD/PDEase domain-containing protein</fullName>
    </recommendedName>
</protein>
<feature type="compositionally biased region" description="Low complexity" evidence="1">
    <location>
        <begin position="1121"/>
        <end position="1133"/>
    </location>
</feature>
<feature type="region of interest" description="Disordered" evidence="1">
    <location>
        <begin position="1010"/>
        <end position="1219"/>
    </location>
</feature>
<dbReference type="InterPro" id="IPR011119">
    <property type="entry name" value="Unchr_helicase_relaxase_TraI"/>
</dbReference>
<comment type="caution">
    <text evidence="3">The sequence shown here is derived from an EMBL/GenBank/DDBJ whole genome shotgun (WGS) entry which is preliminary data.</text>
</comment>
<feature type="region of interest" description="Disordered" evidence="1">
    <location>
        <begin position="760"/>
        <end position="795"/>
    </location>
</feature>
<feature type="region of interest" description="Disordered" evidence="1">
    <location>
        <begin position="612"/>
        <end position="678"/>
    </location>
</feature>
<feature type="compositionally biased region" description="Polar residues" evidence="1">
    <location>
        <begin position="1209"/>
        <end position="1218"/>
    </location>
</feature>
<reference evidence="3 4" key="1">
    <citation type="journal article" date="2019" name="Nat. Med.">
        <title>A library of human gut bacterial isolates paired with longitudinal multiomics data enables mechanistic microbiome research.</title>
        <authorList>
            <person name="Poyet M."/>
            <person name="Groussin M."/>
            <person name="Gibbons S.M."/>
            <person name="Avila-Pacheco J."/>
            <person name="Jiang X."/>
            <person name="Kearney S.M."/>
            <person name="Perrotta A.R."/>
            <person name="Berdy B."/>
            <person name="Zhao S."/>
            <person name="Lieberman T.D."/>
            <person name="Swanson P.K."/>
            <person name="Smith M."/>
            <person name="Roesemann S."/>
            <person name="Alexander J.E."/>
            <person name="Rich S.A."/>
            <person name="Livny J."/>
            <person name="Vlamakis H."/>
            <person name="Clish C."/>
            <person name="Bullock K."/>
            <person name="Deik A."/>
            <person name="Scott J."/>
            <person name="Pierce K.A."/>
            <person name="Xavier R.J."/>
            <person name="Alm E.J."/>
        </authorList>
    </citation>
    <scope>NUCLEOTIDE SEQUENCE [LARGE SCALE GENOMIC DNA]</scope>
    <source>
        <strain evidence="3 4">BIOML-A2</strain>
    </source>
</reference>
<sequence length="1301" mass="144118">MSAAATHTDLSRMKPVGFLKNPSELLEKEKKLMLEIWDASGMNDDEFSQTVVPAVQNLAEYVELLPASAQHHHSEEGGLFKHSLETALFCLRLARTSILARYGTHAEVNFSKNYWSHAAFLGGLFHDLGKVVSSFAVFDEKTHKRWKATEESLWEWGTKNNVERYVVIALQSTKDEELNDPFGSAAAKNAVRAKHRGGDPHEEFTAALADKLIPPTYRKWLLTVENPNLLEEIQRALTKDSIETSLKKCIQEADSASTKRNVFQNIAFPVCESSISVVSAFLNGIAYALSKGFWNINKVNAEVFVIEGKCFIDWNRVALSSLCAFLESNGKKVGFIQRKAELSQWLLDNGLIYGNPKYTPKGDYFESPFFTVMPKCAAMPTRAVWLTHPPFTGLVSSIEGFVYDCTDVAPVDADDPLFTSASRGAKAEGKAEEILRTAEEIGRTKAEKIHNEAHGRNPLEKLTEEKLERTKEIKRDRDARVSKAFTEYHGKGFFGAAKNLMDRVLKEFGYSRFYDAEVSEVQVPEKIEREKDTVPANRQRQAERSASPETNDDVIIQGFEPDKSQKALPLYRTLLQNHPELDTTDPMFNEEERGWKTYRSFPHVPLFDESEFCEEEGEEEPTVVPETDPDENGADLSDWSWDDYKPGEDCAANDPGENAGADSGNGAGPAAKNFPKNRVKRKKINPLDKSPSFSDFADKTTTRFLWRYYPFAQRLSVCGSPHTLKKLKFKPEQEKDRVWLWSFASQGNIPSEIFPRKIFKKKDPKKEKSPGLDVDPRSVPGESGNTSSVGQADLPGRTPAFSEASGVSPSATGLPGEIQFAPFETDSALVVHFAKFYEKALRAYRIGVDRGCFPKEFKDSEFYPLFIELATLFTNRAECVAGEVSEILPLVEVNATTVRVNAWVLFCGRFRSVYRNPETDEEDPANLLTKRVEKFLKPFVQVHPNSFLSRFRGEDGRETEEPFSSDYSVVFTDALTVNAVNFLVRAVDMPSADVQLYFKNLYDATHENEADEKFRSDQNFGFRNARTSEEVNPMETGVETPTQNSPGVPGQPGGEENANGQTRSGSESNGDSPGQNTENPEGNIGEGQTNGESPSAEGSQMSGKPSDAAENGNTSADKGASGESSEGNGESNSDTPLGGSGETGDSVDSNNNKKEINEVAGRNGRVDEETGEIFPDGSDDECPWDESGSGASDAGERDDEARFEESVAGTGSASSNTDDNLRFLYQIKEELTGGGGAFIQCDEISYEQDSSGVICSISKEKWKSLLAAQNLKAHETGELLSTVSLFFRKNRIAARMNSKEK</sequence>
<dbReference type="Proteomes" id="UP000462362">
    <property type="component" value="Unassembled WGS sequence"/>
</dbReference>
<name>A0A6I3S8D4_9BURK</name>
<feature type="compositionally biased region" description="Basic and acidic residues" evidence="1">
    <location>
        <begin position="764"/>
        <end position="776"/>
    </location>
</feature>
<dbReference type="EMBL" id="WNCL01000012">
    <property type="protein sequence ID" value="MTU43053.1"/>
    <property type="molecule type" value="Genomic_DNA"/>
</dbReference>
<gene>
    <name evidence="3" type="ORF">GMD42_05345</name>
</gene>
<organism evidence="3 4">
    <name type="scientific">Parasutterella excrementihominis</name>
    <dbReference type="NCBI Taxonomy" id="487175"/>
    <lineage>
        <taxon>Bacteria</taxon>
        <taxon>Pseudomonadati</taxon>
        <taxon>Pseudomonadota</taxon>
        <taxon>Betaproteobacteria</taxon>
        <taxon>Burkholderiales</taxon>
        <taxon>Sutterellaceae</taxon>
        <taxon>Parasutterella</taxon>
    </lineage>
</organism>
<dbReference type="InterPro" id="IPR003607">
    <property type="entry name" value="HD/PDEase_dom"/>
</dbReference>
<dbReference type="RefSeq" id="WP_149879578.1">
    <property type="nucleotide sequence ID" value="NZ_WNCA01000029.1"/>
</dbReference>
<evidence type="ECO:0000259" key="2">
    <source>
        <dbReference type="SMART" id="SM00471"/>
    </source>
</evidence>
<feature type="region of interest" description="Disordered" evidence="1">
    <location>
        <begin position="527"/>
        <end position="550"/>
    </location>
</feature>
<feature type="domain" description="HD/PDEase" evidence="2">
    <location>
        <begin position="75"/>
        <end position="268"/>
    </location>
</feature>
<dbReference type="SMART" id="SM00471">
    <property type="entry name" value="HDc"/>
    <property type="match status" value="1"/>
</dbReference>
<feature type="compositionally biased region" description="Polar residues" evidence="1">
    <location>
        <begin position="1058"/>
        <end position="1103"/>
    </location>
</feature>
<dbReference type="Pfam" id="PF07514">
    <property type="entry name" value="TraI_2"/>
    <property type="match status" value="1"/>
</dbReference>
<feature type="compositionally biased region" description="Acidic residues" evidence="1">
    <location>
        <begin position="612"/>
        <end position="633"/>
    </location>
</feature>
<dbReference type="Gene3D" id="1.10.3210.40">
    <property type="match status" value="1"/>
</dbReference>
<evidence type="ECO:0000313" key="4">
    <source>
        <dbReference type="Proteomes" id="UP000462362"/>
    </source>
</evidence>
<proteinExistence type="predicted"/>